<proteinExistence type="predicted"/>
<dbReference type="SUPFAM" id="SSF52833">
    <property type="entry name" value="Thioredoxin-like"/>
    <property type="match status" value="1"/>
</dbReference>
<dbReference type="InterPro" id="IPR036249">
    <property type="entry name" value="Thioredoxin-like_sf"/>
</dbReference>
<comment type="caution">
    <text evidence="1">The sequence shown here is derived from an EMBL/GenBank/DDBJ whole genome shotgun (WGS) entry which is preliminary data.</text>
</comment>
<protein>
    <submittedName>
        <fullName evidence="1">Thioredoxin</fullName>
    </submittedName>
</protein>
<name>A0A1V2H4A8_9PROT</name>
<keyword evidence="2" id="KW-1185">Reference proteome</keyword>
<sequence>MQNQVVSREDWLAARKALLAEEKAMTRARDRLNEARRALPWVAVAEDYRFDTPAGPRRLSELFEGRSQLIVYHFMLAPGWEAGCTGCSFVADHLDGTLPHLQHHDISLVAVSRAPLAEIEAYRRRMGWHFPWVSSHGSRFNEDYHVSFPAEAMARGSIDYNYAPLPAGSAESEMPGLSVFARGDGGQVFHTYSSYARGLEELLGTFMLMDRTPLGRNERGTMDWVRRHDEYAEADGKPAAAACCHD</sequence>
<gene>
    <name evidence="1" type="ORF">BKE38_09420</name>
</gene>
<reference evidence="1 2" key="1">
    <citation type="submission" date="2016-10" db="EMBL/GenBank/DDBJ databases">
        <title>Draft Genome sequence of Roseomonas sp. strain M3.</title>
        <authorList>
            <person name="Subhash Y."/>
            <person name="Lee S."/>
        </authorList>
    </citation>
    <scope>NUCLEOTIDE SEQUENCE [LARGE SCALE GENOMIC DNA]</scope>
    <source>
        <strain evidence="1 2">M3</strain>
    </source>
</reference>
<dbReference type="EMBL" id="MLCO01000077">
    <property type="protein sequence ID" value="ONG54948.1"/>
    <property type="molecule type" value="Genomic_DNA"/>
</dbReference>
<dbReference type="InterPro" id="IPR010296">
    <property type="entry name" value="DUF899_thioredox"/>
</dbReference>
<dbReference type="Pfam" id="PF05988">
    <property type="entry name" value="DUF899"/>
    <property type="match status" value="1"/>
</dbReference>
<organism evidence="1 2">
    <name type="scientific">Teichococcus deserti</name>
    <dbReference type="NCBI Taxonomy" id="1817963"/>
    <lineage>
        <taxon>Bacteria</taxon>
        <taxon>Pseudomonadati</taxon>
        <taxon>Pseudomonadota</taxon>
        <taxon>Alphaproteobacteria</taxon>
        <taxon>Acetobacterales</taxon>
        <taxon>Roseomonadaceae</taxon>
        <taxon>Roseomonas</taxon>
    </lineage>
</organism>
<dbReference type="Gene3D" id="3.40.30.10">
    <property type="entry name" value="Glutaredoxin"/>
    <property type="match status" value="1"/>
</dbReference>
<evidence type="ECO:0000313" key="1">
    <source>
        <dbReference type="EMBL" id="ONG54948.1"/>
    </source>
</evidence>
<accession>A0A1V2H4A8</accession>
<dbReference type="Proteomes" id="UP000188879">
    <property type="component" value="Unassembled WGS sequence"/>
</dbReference>
<dbReference type="OrthoDB" id="7331188at2"/>
<dbReference type="RefSeq" id="WP_076957105.1">
    <property type="nucleotide sequence ID" value="NZ_MLCO01000077.1"/>
</dbReference>
<dbReference type="AlphaFoldDB" id="A0A1V2H4A8"/>
<evidence type="ECO:0000313" key="2">
    <source>
        <dbReference type="Proteomes" id="UP000188879"/>
    </source>
</evidence>